<keyword evidence="4" id="KW-1185">Reference proteome</keyword>
<feature type="chain" id="PRO_5040331190" evidence="2">
    <location>
        <begin position="29"/>
        <end position="299"/>
    </location>
</feature>
<accession>A0A9N8L4M7</accession>
<reference evidence="3" key="1">
    <citation type="submission" date="2021-12" db="EMBL/GenBank/DDBJ databases">
        <authorList>
            <person name="King R."/>
        </authorList>
    </citation>
    <scope>NUCLEOTIDE SEQUENCE</scope>
</reference>
<feature type="compositionally biased region" description="Pro residues" evidence="1">
    <location>
        <begin position="229"/>
        <end position="241"/>
    </location>
</feature>
<evidence type="ECO:0000256" key="2">
    <source>
        <dbReference type="SAM" id="SignalP"/>
    </source>
</evidence>
<name>A0A9N8L4M7_CHRIL</name>
<dbReference type="OrthoDB" id="7435489at2759"/>
<dbReference type="AlphaFoldDB" id="A0A9N8L4M7"/>
<evidence type="ECO:0000313" key="3">
    <source>
        <dbReference type="EMBL" id="CAD0201071.1"/>
    </source>
</evidence>
<dbReference type="Proteomes" id="UP001154114">
    <property type="component" value="Chromosome 13"/>
</dbReference>
<dbReference type="EMBL" id="LR824016">
    <property type="protein sequence ID" value="CAD0201071.1"/>
    <property type="molecule type" value="Genomic_DNA"/>
</dbReference>
<protein>
    <submittedName>
        <fullName evidence="3">Uncharacterized protein</fullName>
    </submittedName>
</protein>
<gene>
    <name evidence="3" type="ORF">CINC_LOCUS2749</name>
</gene>
<evidence type="ECO:0000313" key="4">
    <source>
        <dbReference type="Proteomes" id="UP001154114"/>
    </source>
</evidence>
<sequence>MGSTELCPSIDSALVVLTLVSLLPLSAAYIDCRISCRRCHENTEHPSVLEVYCAMCEECKQRRRERVQGRPSSLRPLLKGSIPLTPLVRMRDGYEESAEYTPPQLPSMVQQPSLPPQGQIAQQQAAPIPPQPANNQPQALGIQILPLARLSPLPQQQQALQPQQQPHAAAAQQQPVAPALLPVPPMQQVQRQAYDHNFGLSGGCPTPPLCSDSEEDMLTRPISSTSTTTPPPTSPACPVSPPCRKKRKQSVMFNCMPCMPMCPCPGYTPTPQMLQEADTPAHMDYHYLYIGLPKSALRS</sequence>
<feature type="signal peptide" evidence="2">
    <location>
        <begin position="1"/>
        <end position="28"/>
    </location>
</feature>
<organism evidence="3 4">
    <name type="scientific">Chrysodeixis includens</name>
    <name type="common">Soybean looper</name>
    <name type="synonym">Pseudoplusia includens</name>
    <dbReference type="NCBI Taxonomy" id="689277"/>
    <lineage>
        <taxon>Eukaryota</taxon>
        <taxon>Metazoa</taxon>
        <taxon>Ecdysozoa</taxon>
        <taxon>Arthropoda</taxon>
        <taxon>Hexapoda</taxon>
        <taxon>Insecta</taxon>
        <taxon>Pterygota</taxon>
        <taxon>Neoptera</taxon>
        <taxon>Endopterygota</taxon>
        <taxon>Lepidoptera</taxon>
        <taxon>Glossata</taxon>
        <taxon>Ditrysia</taxon>
        <taxon>Noctuoidea</taxon>
        <taxon>Noctuidae</taxon>
        <taxon>Plusiinae</taxon>
        <taxon>Chrysodeixis</taxon>
    </lineage>
</organism>
<feature type="compositionally biased region" description="Low complexity" evidence="1">
    <location>
        <begin position="116"/>
        <end position="126"/>
    </location>
</feature>
<proteinExistence type="predicted"/>
<feature type="region of interest" description="Disordered" evidence="1">
    <location>
        <begin position="94"/>
        <end position="137"/>
    </location>
</feature>
<keyword evidence="2" id="KW-0732">Signal</keyword>
<evidence type="ECO:0000256" key="1">
    <source>
        <dbReference type="SAM" id="MobiDB-lite"/>
    </source>
</evidence>
<feature type="region of interest" description="Disordered" evidence="1">
    <location>
        <begin position="220"/>
        <end position="243"/>
    </location>
</feature>
<feature type="region of interest" description="Disordered" evidence="1">
    <location>
        <begin position="154"/>
        <end position="174"/>
    </location>
</feature>